<accession>A0A9N9XZL4</accession>
<reference evidence="2" key="1">
    <citation type="submission" date="2021-10" db="EMBL/GenBank/DDBJ databases">
        <authorList>
            <person name="Piombo E."/>
        </authorList>
    </citation>
    <scope>NUCLEOTIDE SEQUENCE</scope>
</reference>
<sequence length="704" mass="80328">MSRSQGHSPGDPPRDARFDPNQLRDSPPPMKLESVEDLLCMNDERLERYIYNYFKIYGDLDVTIGGGTDDIPKRLLDRLQKEIRDFKKKQGRLVRTGSAIIHVGLLDKLDERLQEVADKGQIPTWKPRTGVSPPREPETPMLWCREGFSKDEEIKKRNYAWYMENCNRLEEDGGRSVVSLDGLTELRGSEQYRLKLLLWSYALGIPKDRASDVFEQQLATWEFFRRWQRYNRGLHDTGGFEEFAIHSWRKNRCMGTEEEYNEFLEDIRTDSPSVLMEEWEQEQLLRAQLQKHWREDCESFDEYGAAVERRLAKHGIYKTFKPDIDARSQDPVTTWTEYLGHMCWILDVQKEHQEEMLADHELYVATLTFEHHSLDRDDPDWEANLQKAQKGLDQAKENCQKLAARGQSKGSIFWQPRDLGDMKLMVICTDQLTKIVQTELRLVEMSAKPPKDGLPMEASLDGATNAAKQNAAVAIQEVPEDTTPQPDQSQQVVSTRSTSPLDVPDNPTSRSLKRKGSFSEQSERNTKSRKLSNGSDSQPVQALRRSERIPELERKRKEDEQKAREEEAKKAKKEEEAKRARAQKKAMRLQAEREKKQAEKAAKAAEARAAKAAKAEEARAAKAAKAAEARAAKAAKAEEARAAKAAKAEEARAAKAAKAEEARAARASKAVTSARVSKAANPRYTQPARRSPRDTRKPNRLGFP</sequence>
<evidence type="ECO:0000313" key="3">
    <source>
        <dbReference type="Proteomes" id="UP000754883"/>
    </source>
</evidence>
<gene>
    <name evidence="2" type="ORF">CBYS24578_00016087</name>
</gene>
<evidence type="ECO:0000313" key="2">
    <source>
        <dbReference type="EMBL" id="CAG9977226.1"/>
    </source>
</evidence>
<dbReference type="AlphaFoldDB" id="A0A9N9XZL4"/>
<dbReference type="EMBL" id="CABFNO020001296">
    <property type="protein sequence ID" value="CAG9977226.1"/>
    <property type="molecule type" value="Genomic_DNA"/>
</dbReference>
<feature type="compositionally biased region" description="Low complexity" evidence="1">
    <location>
        <begin position="488"/>
        <end position="499"/>
    </location>
</feature>
<organism evidence="2 3">
    <name type="scientific">Clonostachys byssicola</name>
    <dbReference type="NCBI Taxonomy" id="160290"/>
    <lineage>
        <taxon>Eukaryota</taxon>
        <taxon>Fungi</taxon>
        <taxon>Dikarya</taxon>
        <taxon>Ascomycota</taxon>
        <taxon>Pezizomycotina</taxon>
        <taxon>Sordariomycetes</taxon>
        <taxon>Hypocreomycetidae</taxon>
        <taxon>Hypocreales</taxon>
        <taxon>Bionectriaceae</taxon>
        <taxon>Clonostachys</taxon>
    </lineage>
</organism>
<dbReference type="OrthoDB" id="5150012at2759"/>
<feature type="compositionally biased region" description="Polar residues" evidence="1">
    <location>
        <begin position="531"/>
        <end position="540"/>
    </location>
</feature>
<dbReference type="Proteomes" id="UP000754883">
    <property type="component" value="Unassembled WGS sequence"/>
</dbReference>
<feature type="region of interest" description="Disordered" evidence="1">
    <location>
        <begin position="480"/>
        <end position="704"/>
    </location>
</feature>
<proteinExistence type="predicted"/>
<comment type="caution">
    <text evidence="2">The sequence shown here is derived from an EMBL/GenBank/DDBJ whole genome shotgun (WGS) entry which is preliminary data.</text>
</comment>
<name>A0A9N9XZL4_9HYPO</name>
<evidence type="ECO:0000256" key="1">
    <source>
        <dbReference type="SAM" id="MobiDB-lite"/>
    </source>
</evidence>
<protein>
    <submittedName>
        <fullName evidence="2">Uncharacterized protein</fullName>
    </submittedName>
</protein>
<keyword evidence="3" id="KW-1185">Reference proteome</keyword>
<feature type="compositionally biased region" description="Basic and acidic residues" evidence="1">
    <location>
        <begin position="544"/>
        <end position="579"/>
    </location>
</feature>
<feature type="region of interest" description="Disordered" evidence="1">
    <location>
        <begin position="1"/>
        <end position="30"/>
    </location>
</feature>
<feature type="compositionally biased region" description="Basic and acidic residues" evidence="1">
    <location>
        <begin position="590"/>
        <end position="664"/>
    </location>
</feature>